<accession>A0A2S7N2K5</accession>
<feature type="domain" description="Phosphoribosyltransferase" evidence="2">
    <location>
        <begin position="177"/>
        <end position="228"/>
    </location>
</feature>
<organism evidence="3 4">
    <name type="scientific">Pradoshia eiseniae</name>
    <dbReference type="NCBI Taxonomy" id="2064768"/>
    <lineage>
        <taxon>Bacteria</taxon>
        <taxon>Bacillati</taxon>
        <taxon>Bacillota</taxon>
        <taxon>Bacilli</taxon>
        <taxon>Bacillales</taxon>
        <taxon>Bacillaceae</taxon>
        <taxon>Pradoshia</taxon>
    </lineage>
</organism>
<dbReference type="RefSeq" id="WP_104848655.1">
    <property type="nucleotide sequence ID" value="NZ_PKOZ01000002.1"/>
</dbReference>
<keyword evidence="3" id="KW-0328">Glycosyltransferase</keyword>
<evidence type="ECO:0000259" key="2">
    <source>
        <dbReference type="Pfam" id="PF00156"/>
    </source>
</evidence>
<keyword evidence="3" id="KW-0808">Transferase</keyword>
<dbReference type="OrthoDB" id="9779910at2"/>
<dbReference type="Pfam" id="PF00156">
    <property type="entry name" value="Pribosyltran"/>
    <property type="match status" value="1"/>
</dbReference>
<evidence type="ECO:0000313" key="3">
    <source>
        <dbReference type="EMBL" id="PQD96228.1"/>
    </source>
</evidence>
<evidence type="ECO:0000256" key="1">
    <source>
        <dbReference type="ARBA" id="ARBA00008007"/>
    </source>
</evidence>
<dbReference type="InterPro" id="IPR029057">
    <property type="entry name" value="PRTase-like"/>
</dbReference>
<keyword evidence="4" id="KW-1185">Reference proteome</keyword>
<dbReference type="AlphaFoldDB" id="A0A2S7N2K5"/>
<dbReference type="PANTHER" id="PTHR47505:SF1">
    <property type="entry name" value="DNA UTILIZATION PROTEIN YHGH"/>
    <property type="match status" value="1"/>
</dbReference>
<dbReference type="PANTHER" id="PTHR47505">
    <property type="entry name" value="DNA UTILIZATION PROTEIN YHGH"/>
    <property type="match status" value="1"/>
</dbReference>
<gene>
    <name evidence="3" type="ORF">CYL18_06430</name>
</gene>
<comment type="similarity">
    <text evidence="1">Belongs to the ComF/GntX family.</text>
</comment>
<dbReference type="InterPro" id="IPR051910">
    <property type="entry name" value="ComF/GntX_DNA_util-trans"/>
</dbReference>
<dbReference type="Gene3D" id="3.40.50.2020">
    <property type="match status" value="1"/>
</dbReference>
<protein>
    <submittedName>
        <fullName evidence="3">Amidophosphoribosyltransferase</fullName>
    </submittedName>
</protein>
<reference evidence="3 4" key="1">
    <citation type="submission" date="2017-12" db="EMBL/GenBank/DDBJ databases">
        <title>Taxonomic description and draft genome of Pradoshia cofamensis Gen. nov., sp. nov., a thermotolerant bacillale isolated from anterior gut of earthworm Eisenia fetida.</title>
        <authorList>
            <person name="Saha T."/>
            <person name="Chakraborty R."/>
        </authorList>
    </citation>
    <scope>NUCLEOTIDE SEQUENCE [LARGE SCALE GENOMIC DNA]</scope>
    <source>
        <strain evidence="3 4">EAG3</strain>
    </source>
</reference>
<proteinExistence type="inferred from homology"/>
<dbReference type="InterPro" id="IPR000836">
    <property type="entry name" value="PRTase_dom"/>
</dbReference>
<name>A0A2S7N2K5_9BACI</name>
<dbReference type="GO" id="GO:0016757">
    <property type="term" value="F:glycosyltransferase activity"/>
    <property type="evidence" value="ECO:0007669"/>
    <property type="project" value="UniProtKB-KW"/>
</dbReference>
<dbReference type="EMBL" id="PKOZ01000002">
    <property type="protein sequence ID" value="PQD96228.1"/>
    <property type="molecule type" value="Genomic_DNA"/>
</dbReference>
<dbReference type="CDD" id="cd06223">
    <property type="entry name" value="PRTases_typeI"/>
    <property type="match status" value="1"/>
</dbReference>
<dbReference type="Proteomes" id="UP000239663">
    <property type="component" value="Unassembled WGS sequence"/>
</dbReference>
<dbReference type="SUPFAM" id="SSF53271">
    <property type="entry name" value="PRTase-like"/>
    <property type="match status" value="1"/>
</dbReference>
<evidence type="ECO:0000313" key="4">
    <source>
        <dbReference type="Proteomes" id="UP000239663"/>
    </source>
</evidence>
<sequence>MFFQKELCLYCHMPFEEQTGWAGLLFLTEPDLLCEGCRSGLAPIHGNRCDRCSRPMHEQGRCQDCIRWEETPSIGGALDKNISLYTYNSFMKEYIARFKYRGDYELARLFGEEIRKAAPKADMILPVPLSEERMRERGFNQARALGEMAGLKMQEGLVRMHSEKQAKMTRRERIERRQVFEIHPDAPVFRGKTILLIDDIYTTGTTLRQAGILLKEAGARRVLSVTIAR</sequence>
<comment type="caution">
    <text evidence="3">The sequence shown here is derived from an EMBL/GenBank/DDBJ whole genome shotgun (WGS) entry which is preliminary data.</text>
</comment>